<accession>A0A1W2BST2</accession>
<dbReference type="EMBL" id="FWYB01000002">
    <property type="protein sequence ID" value="SMC75939.1"/>
    <property type="molecule type" value="Genomic_DNA"/>
</dbReference>
<organism evidence="1 2">
    <name type="scientific">Pedobacter nyackensis</name>
    <dbReference type="NCBI Taxonomy" id="475255"/>
    <lineage>
        <taxon>Bacteria</taxon>
        <taxon>Pseudomonadati</taxon>
        <taxon>Bacteroidota</taxon>
        <taxon>Sphingobacteriia</taxon>
        <taxon>Sphingobacteriales</taxon>
        <taxon>Sphingobacteriaceae</taxon>
        <taxon>Pedobacter</taxon>
    </lineage>
</organism>
<evidence type="ECO:0000313" key="2">
    <source>
        <dbReference type="Proteomes" id="UP000192678"/>
    </source>
</evidence>
<proteinExistence type="predicted"/>
<evidence type="ECO:0000313" key="1">
    <source>
        <dbReference type="EMBL" id="SMC75939.1"/>
    </source>
</evidence>
<protein>
    <submittedName>
        <fullName evidence="1">Uncharacterized protein</fullName>
    </submittedName>
</protein>
<dbReference type="OrthoDB" id="648163at2"/>
<dbReference type="Proteomes" id="UP000192678">
    <property type="component" value="Unassembled WGS sequence"/>
</dbReference>
<dbReference type="RefSeq" id="WP_144009422.1">
    <property type="nucleotide sequence ID" value="NZ_FWYB01000002.1"/>
</dbReference>
<dbReference type="Pfam" id="PF19781">
    <property type="entry name" value="DUF6266"/>
    <property type="match status" value="1"/>
</dbReference>
<reference evidence="1 2" key="1">
    <citation type="submission" date="2017-04" db="EMBL/GenBank/DDBJ databases">
        <authorList>
            <person name="Afonso C.L."/>
            <person name="Miller P.J."/>
            <person name="Scott M.A."/>
            <person name="Spackman E."/>
            <person name="Goraichik I."/>
            <person name="Dimitrov K.M."/>
            <person name="Suarez D.L."/>
            <person name="Swayne D.E."/>
        </authorList>
    </citation>
    <scope>NUCLEOTIDE SEQUENCE [LARGE SCALE GENOMIC DNA]</scope>
    <source>
        <strain evidence="1 2">DSM 19625</strain>
    </source>
</reference>
<name>A0A1W2BST2_9SPHI</name>
<gene>
    <name evidence="1" type="ORF">SAMN04488101_102767</name>
</gene>
<dbReference type="STRING" id="475255.SAMN04488101_102767"/>
<dbReference type="InterPro" id="IPR046233">
    <property type="entry name" value="DUF6266"/>
</dbReference>
<sequence>MGRMKFGPLGPFIGKVGALIGYIRRGTFVVRALPHPSHKPATEKQLISRKQFSMAMQFVKPINNFVSFSFHPDTKGTTRIPQNAATSYLRKLAIQGDYPDYWIDFSKVIMSKGDLPLPLRPSVELSDRTLTFKWENDPETCYKRNEDQVLLMAYFPDIKHANFVVGGARRTAGMDILQIYPTSTGISGDHGTTAVETYIAFISNDRQQVSDSIYLGRLELY</sequence>
<keyword evidence="2" id="KW-1185">Reference proteome</keyword>
<dbReference type="AlphaFoldDB" id="A0A1W2BST2"/>